<dbReference type="GO" id="GO:0008202">
    <property type="term" value="P:steroid metabolic process"/>
    <property type="evidence" value="ECO:0007669"/>
    <property type="project" value="UniProtKB-ARBA"/>
</dbReference>
<proteinExistence type="predicted"/>
<dbReference type="GO" id="GO:0033765">
    <property type="term" value="F:steroid dehydrogenase activity, acting on the CH-CH group of donors"/>
    <property type="evidence" value="ECO:0007669"/>
    <property type="project" value="UniProtKB-ARBA"/>
</dbReference>
<keyword evidence="4" id="KW-0560">Oxidoreductase</keyword>
<dbReference type="SUPFAM" id="SSF51905">
    <property type="entry name" value="FAD/NAD(P)-binding domain"/>
    <property type="match status" value="1"/>
</dbReference>
<dbReference type="InterPro" id="IPR003953">
    <property type="entry name" value="FAD-dep_OxRdtase_2_FAD-bd"/>
</dbReference>
<accession>A0A7R7MUC1</accession>
<keyword evidence="2" id="KW-0285">Flavoprotein</keyword>
<dbReference type="InterPro" id="IPR027477">
    <property type="entry name" value="Succ_DH/fumarate_Rdtase_cat_sf"/>
</dbReference>
<evidence type="ECO:0000256" key="2">
    <source>
        <dbReference type="ARBA" id="ARBA00022630"/>
    </source>
</evidence>
<evidence type="ECO:0000256" key="3">
    <source>
        <dbReference type="ARBA" id="ARBA00022827"/>
    </source>
</evidence>
<keyword evidence="3" id="KW-0274">FAD</keyword>
<dbReference type="SUPFAM" id="SSF56425">
    <property type="entry name" value="Succinate dehydrogenase/fumarate reductase flavoprotein, catalytic domain"/>
    <property type="match status" value="1"/>
</dbReference>
<comment type="cofactor">
    <cofactor evidence="1">
        <name>FAD</name>
        <dbReference type="ChEBI" id="CHEBI:57692"/>
    </cofactor>
</comment>
<dbReference type="Proteomes" id="UP000595205">
    <property type="component" value="Chromosome"/>
</dbReference>
<organism evidence="6 7">
    <name type="scientific">Mycobacterium intracellulare</name>
    <dbReference type="NCBI Taxonomy" id="1767"/>
    <lineage>
        <taxon>Bacteria</taxon>
        <taxon>Bacillati</taxon>
        <taxon>Actinomycetota</taxon>
        <taxon>Actinomycetes</taxon>
        <taxon>Mycobacteriales</taxon>
        <taxon>Mycobacteriaceae</taxon>
        <taxon>Mycobacterium</taxon>
        <taxon>Mycobacterium avium complex (MAC)</taxon>
    </lineage>
</organism>
<evidence type="ECO:0000313" key="7">
    <source>
        <dbReference type="Proteomes" id="UP000595205"/>
    </source>
</evidence>
<name>A0A7R7MUC1_MYCIT</name>
<dbReference type="AlphaFoldDB" id="A0A7R7MUC1"/>
<sequence length="580" mass="61094">MTTRSTTIPAGLPVADTAVDLLVVGSGTGMAAALAAHESGLSALIVEKSSYVGGSTARSGGALWLPASPVLAEAGAGDSAESAGAYLDSVVAGSAPAQRSAGFLAHVSATVDMLRRMTPLRLFWARDYSDYHPEAPGGSAAGRTCECRPFDTSLLGAYRTRLEPGLMEVSVPMPTTGADYRWMNLVARMPRKGIPTYGKRLAQGVAGRVVGRRYAAGGQGLAAGLFTGVLRAGIPVWTDTALVRLVRDGERVTGAVVDHGGREVTITARRGVVLATGGFDHSMDMRWKFQSESLGADLSLGAAANTGDGIRAGQELGAGIDLMDQAWWFPAIAPLPGKAPAVMLAERSLPGCLIVDQHGRRFANEATDYMSFGQRVLELERSGSPVEAMWIIFDQQYRNSYVFGAELFPRMRVPQAWYDAGIAARADNLTDLGARIGVPVSAFFETMTRFNHNAAAGEDPDFGRGRSAYDRYYGDPTVKPNPNLRPLVNGPFYAVKVVLSDLGTCGGLRTDERARVLREDGGVIAGLYAIGNTAANAFGTTYPGAGATIAQGLVYGYIAAQDAAIASAAQPGEAGRRHRT</sequence>
<dbReference type="Gene3D" id="3.50.50.60">
    <property type="entry name" value="FAD/NAD(P)-binding domain"/>
    <property type="match status" value="2"/>
</dbReference>
<dbReference type="RefSeq" id="WP_080587932.1">
    <property type="nucleotide sequence ID" value="NZ_AP024244.1"/>
</dbReference>
<evidence type="ECO:0000313" key="6">
    <source>
        <dbReference type="EMBL" id="BCP00195.1"/>
    </source>
</evidence>
<evidence type="ECO:0000256" key="1">
    <source>
        <dbReference type="ARBA" id="ARBA00001974"/>
    </source>
</evidence>
<dbReference type="InterPro" id="IPR036188">
    <property type="entry name" value="FAD/NAD-bd_sf"/>
</dbReference>
<dbReference type="PANTHER" id="PTHR43400:SF10">
    <property type="entry name" value="3-OXOSTEROID 1-DEHYDROGENASE"/>
    <property type="match status" value="1"/>
</dbReference>
<dbReference type="NCBIfam" id="NF009479">
    <property type="entry name" value="PRK12845.1"/>
    <property type="match status" value="1"/>
</dbReference>
<dbReference type="EMBL" id="AP024255">
    <property type="protein sequence ID" value="BCP00195.1"/>
    <property type="molecule type" value="Genomic_DNA"/>
</dbReference>
<protein>
    <submittedName>
        <fullName evidence="6">Putative 3-ketosteroid 1-dehydrogenase or fumarate reductase/succinate dehydrogenase</fullName>
    </submittedName>
</protein>
<feature type="domain" description="FAD-dependent oxidoreductase 2 FAD-binding" evidence="5">
    <location>
        <begin position="20"/>
        <end position="549"/>
    </location>
</feature>
<dbReference type="PANTHER" id="PTHR43400">
    <property type="entry name" value="FUMARATE REDUCTASE"/>
    <property type="match status" value="1"/>
</dbReference>
<evidence type="ECO:0000256" key="4">
    <source>
        <dbReference type="ARBA" id="ARBA00023002"/>
    </source>
</evidence>
<reference evidence="6 7" key="1">
    <citation type="submission" date="2020-12" db="EMBL/GenBank/DDBJ databases">
        <title>Genome sequence of clinical Mycobacterium intracellulare strains.</title>
        <authorList>
            <person name="Tateishi Y."/>
            <person name="Matsumoto S."/>
            <person name="Fukushima Y."/>
            <person name="Nakajima C."/>
            <person name="Suzuki Y."/>
        </authorList>
    </citation>
    <scope>NUCLEOTIDE SEQUENCE [LARGE SCALE GENOMIC DNA]</scope>
    <source>
        <strain evidence="6 7">M018</strain>
    </source>
</reference>
<gene>
    <name evidence="6" type="ORF">MINTM018_29640</name>
</gene>
<evidence type="ECO:0000259" key="5">
    <source>
        <dbReference type="Pfam" id="PF00890"/>
    </source>
</evidence>
<dbReference type="SMR" id="A0A7R7MUC1"/>
<dbReference type="InterPro" id="IPR050315">
    <property type="entry name" value="FAD-oxidoreductase_2"/>
</dbReference>
<dbReference type="Pfam" id="PF00890">
    <property type="entry name" value="FAD_binding_2"/>
    <property type="match status" value="1"/>
</dbReference>